<dbReference type="SMART" id="SM00487">
    <property type="entry name" value="DEXDc"/>
    <property type="match status" value="1"/>
</dbReference>
<dbReference type="PRINTS" id="PR00851">
    <property type="entry name" value="XRODRMPGMNTB"/>
</dbReference>
<dbReference type="RefSeq" id="XP_069200412.1">
    <property type="nucleotide sequence ID" value="XM_069345571.1"/>
</dbReference>
<keyword evidence="5" id="KW-0378">Hydrolase</keyword>
<evidence type="ECO:0000256" key="2">
    <source>
        <dbReference type="ARBA" id="ARBA00006637"/>
    </source>
</evidence>
<organism evidence="18 19">
    <name type="scientific">Neodothiora populina</name>
    <dbReference type="NCBI Taxonomy" id="2781224"/>
    <lineage>
        <taxon>Eukaryota</taxon>
        <taxon>Fungi</taxon>
        <taxon>Dikarya</taxon>
        <taxon>Ascomycota</taxon>
        <taxon>Pezizomycotina</taxon>
        <taxon>Dothideomycetes</taxon>
        <taxon>Dothideomycetidae</taxon>
        <taxon>Dothideales</taxon>
        <taxon>Dothioraceae</taxon>
        <taxon>Neodothiora</taxon>
    </lineage>
</organism>
<dbReference type="PANTHER" id="PTHR11274">
    <property type="entry name" value="RAD25/XP-B DNA REPAIR HELICASE"/>
    <property type="match status" value="1"/>
</dbReference>
<evidence type="ECO:0000313" key="19">
    <source>
        <dbReference type="Proteomes" id="UP001562354"/>
    </source>
</evidence>
<comment type="catalytic activity">
    <reaction evidence="14">
        <text>ATP + H2O = ADP + phosphate + H(+)</text>
        <dbReference type="Rhea" id="RHEA:13065"/>
        <dbReference type="ChEBI" id="CHEBI:15377"/>
        <dbReference type="ChEBI" id="CHEBI:15378"/>
        <dbReference type="ChEBI" id="CHEBI:30616"/>
        <dbReference type="ChEBI" id="CHEBI:43474"/>
        <dbReference type="ChEBI" id="CHEBI:456216"/>
        <dbReference type="EC" id="5.6.2.4"/>
    </reaction>
</comment>
<dbReference type="InterPro" id="IPR001650">
    <property type="entry name" value="Helicase_C-like"/>
</dbReference>
<protein>
    <recommendedName>
        <fullName evidence="13">DNA 3'-5' helicase</fullName>
        <ecNumber evidence="13">5.6.2.4</ecNumber>
    </recommendedName>
</protein>
<evidence type="ECO:0000256" key="6">
    <source>
        <dbReference type="ARBA" id="ARBA00022806"/>
    </source>
</evidence>
<evidence type="ECO:0000256" key="8">
    <source>
        <dbReference type="ARBA" id="ARBA00023125"/>
    </source>
</evidence>
<evidence type="ECO:0000256" key="3">
    <source>
        <dbReference type="ARBA" id="ARBA00022741"/>
    </source>
</evidence>
<keyword evidence="7" id="KW-0067">ATP-binding</keyword>
<dbReference type="InterPro" id="IPR050615">
    <property type="entry name" value="ATP-dep_DNA_Helicase"/>
</dbReference>
<dbReference type="EMBL" id="JBFMKM010000009">
    <property type="protein sequence ID" value="KAL1304137.1"/>
    <property type="molecule type" value="Genomic_DNA"/>
</dbReference>
<feature type="compositionally biased region" description="Acidic residues" evidence="15">
    <location>
        <begin position="270"/>
        <end position="283"/>
    </location>
</feature>
<dbReference type="SMART" id="SM00490">
    <property type="entry name" value="HELICc"/>
    <property type="match status" value="1"/>
</dbReference>
<dbReference type="EC" id="5.6.2.4" evidence="13"/>
<dbReference type="Pfam" id="PF16203">
    <property type="entry name" value="ERCC3_RAD25_C"/>
    <property type="match status" value="1"/>
</dbReference>
<feature type="region of interest" description="Disordered" evidence="15">
    <location>
        <begin position="1"/>
        <end position="56"/>
    </location>
</feature>
<evidence type="ECO:0000256" key="7">
    <source>
        <dbReference type="ARBA" id="ARBA00022840"/>
    </source>
</evidence>
<keyword evidence="10" id="KW-0413">Isomerase</keyword>
<evidence type="ECO:0000256" key="10">
    <source>
        <dbReference type="ARBA" id="ARBA00023235"/>
    </source>
</evidence>
<dbReference type="Proteomes" id="UP001562354">
    <property type="component" value="Unassembled WGS sequence"/>
</dbReference>
<comment type="catalytic activity">
    <reaction evidence="12">
        <text>Couples ATP hydrolysis with the unwinding of duplex DNA by translocating in the 3'-5' direction.</text>
        <dbReference type="EC" id="5.6.2.4"/>
    </reaction>
</comment>
<keyword evidence="4" id="KW-0227">DNA damage</keyword>
<evidence type="ECO:0000256" key="1">
    <source>
        <dbReference type="ARBA" id="ARBA00004123"/>
    </source>
</evidence>
<feature type="compositionally biased region" description="Low complexity" evidence="15">
    <location>
        <begin position="253"/>
        <end position="262"/>
    </location>
</feature>
<evidence type="ECO:0000256" key="11">
    <source>
        <dbReference type="ARBA" id="ARBA00023242"/>
    </source>
</evidence>
<keyword evidence="8" id="KW-0238">DNA-binding</keyword>
<dbReference type="InterPro" id="IPR006935">
    <property type="entry name" value="Helicase/UvrB_N"/>
</dbReference>
<evidence type="ECO:0000256" key="9">
    <source>
        <dbReference type="ARBA" id="ARBA00023204"/>
    </source>
</evidence>
<evidence type="ECO:0000256" key="15">
    <source>
        <dbReference type="SAM" id="MobiDB-lite"/>
    </source>
</evidence>
<evidence type="ECO:0000313" key="18">
    <source>
        <dbReference type="EMBL" id="KAL1304137.1"/>
    </source>
</evidence>
<comment type="caution">
    <text evidence="18">The sequence shown here is derived from an EMBL/GenBank/DDBJ whole genome shotgun (WGS) entry which is preliminary data.</text>
</comment>
<dbReference type="SUPFAM" id="SSF52540">
    <property type="entry name" value="P-loop containing nucleoside triphosphate hydrolases"/>
    <property type="match status" value="2"/>
</dbReference>
<dbReference type="Pfam" id="PF04851">
    <property type="entry name" value="ResIII"/>
    <property type="match status" value="1"/>
</dbReference>
<gene>
    <name evidence="18" type="ORF">AAFC00_000565</name>
</gene>
<keyword evidence="19" id="KW-1185">Reference proteome</keyword>
<dbReference type="InterPro" id="IPR014001">
    <property type="entry name" value="Helicase_ATP-bd"/>
</dbReference>
<dbReference type="InterPro" id="IPR001161">
    <property type="entry name" value="XPB/Ssl2"/>
</dbReference>
<sequence>MAPKRKAPAASASRPAKRVASEANTPVSMGSSDDDFSDYADDDGDDAGSMPQQDLGNVVKKFQASSYRSKNPIHVEKDAASSLFKSNRDLSDLELKPDHAVRPLWLDPEKGKVVLETFSPSFKQAQNFLINIAEPQSRTTNVHEYTITAHSLFAAVSVGLTTDDIIRQLETFSKTRLPEGLKTFIFTATQSFGKVRLVLKHNKYWIESQDPAVLQMLLRDPVIGAARVQETDELIQEKAPQMAGLVIPGTKDAAGVKQAEAQAARRKQQEEEDDDESDEEDDGEKANAEQDMTTYLREDDDDDDEGDQVHSFQIDGNMIQAVQEQCNVKLQLPLTEEYDFRNDEVNANLDIDLRPSAQIRYYQEHALSKMFGNGRARSGIIVLPCGAGKTLVGITAACTVKKSAIVLCTSAMSVVQWKYEFLKWSNINPDDIAIFTSGEKEKLNAKAGIIICTYSMVTQNTRRAHDSQQVMDFITSREWGLMVLDEVHVVPAEMFRRVTSKIKTHSKLGLTATLLREDDKIKDLNFLIGPKLYEANWLQLSEEGHIARVQCAEVWCPMTTEFYSEYLKSRTTNQRSLLSTMNPRKFQACQFLIDFHEKRGDKVIVFSDNVYALKAYALKLTKPFIYGDTPQKERENVLQNFQQNESVRTILLSKIGDTSLDLPEATCLIQISSHYGSRRQEAQRLGRILRAKRRNDEGFNAFFYSLVSKDTNEMFYSSKRQAFLVDQGYAFKVITHLNGIDRMEKLHYKQQSERMELLQDVLLQSEDAGGVENIQDDLFSGRQMPRGHKHKGAVRRTAGSLAELAGGRNMAYIEYNKSQNKQLSKAPKSKFFKGIQKTNERIKKGREVPE</sequence>
<reference evidence="18 19" key="1">
    <citation type="submission" date="2024-07" db="EMBL/GenBank/DDBJ databases">
        <title>Draft sequence of the Neodothiora populina.</title>
        <authorList>
            <person name="Drown D.D."/>
            <person name="Schuette U.S."/>
            <person name="Buechlein A.B."/>
            <person name="Rusch D.R."/>
            <person name="Winton L.W."/>
            <person name="Adams G.A."/>
        </authorList>
    </citation>
    <scope>NUCLEOTIDE SEQUENCE [LARGE SCALE GENOMIC DNA]</scope>
    <source>
        <strain evidence="18 19">CPC 39397</strain>
    </source>
</reference>
<evidence type="ECO:0000256" key="14">
    <source>
        <dbReference type="ARBA" id="ARBA00048988"/>
    </source>
</evidence>
<proteinExistence type="inferred from homology"/>
<accession>A0ABR3PDA9</accession>
<feature type="compositionally biased region" description="Acidic residues" evidence="15">
    <location>
        <begin position="32"/>
        <end position="46"/>
    </location>
</feature>
<feature type="domain" description="Helicase ATP-binding" evidence="16">
    <location>
        <begin position="370"/>
        <end position="532"/>
    </location>
</feature>
<evidence type="ECO:0000256" key="5">
    <source>
        <dbReference type="ARBA" id="ARBA00022801"/>
    </source>
</evidence>
<dbReference type="CDD" id="cd18029">
    <property type="entry name" value="DEXHc_XPB"/>
    <property type="match status" value="1"/>
</dbReference>
<dbReference type="Gene3D" id="3.40.50.300">
    <property type="entry name" value="P-loop containing nucleotide triphosphate hydrolases"/>
    <property type="match status" value="2"/>
</dbReference>
<evidence type="ECO:0000256" key="4">
    <source>
        <dbReference type="ARBA" id="ARBA00022763"/>
    </source>
</evidence>
<dbReference type="InterPro" id="IPR032438">
    <property type="entry name" value="ERCC3_RAD25_C"/>
</dbReference>
<dbReference type="NCBIfam" id="TIGR00603">
    <property type="entry name" value="rad25"/>
    <property type="match status" value="1"/>
</dbReference>
<dbReference type="Pfam" id="PF13625">
    <property type="entry name" value="Helicase_C_3"/>
    <property type="match status" value="1"/>
</dbReference>
<keyword evidence="3" id="KW-0547">Nucleotide-binding</keyword>
<dbReference type="CDD" id="cd18789">
    <property type="entry name" value="SF2_C_XPB"/>
    <property type="match status" value="1"/>
</dbReference>
<dbReference type="InterPro" id="IPR032830">
    <property type="entry name" value="XPB/Ssl2_N"/>
</dbReference>
<dbReference type="InterPro" id="IPR027417">
    <property type="entry name" value="P-loop_NTPase"/>
</dbReference>
<evidence type="ECO:0000256" key="13">
    <source>
        <dbReference type="ARBA" id="ARBA00034808"/>
    </source>
</evidence>
<feature type="region of interest" description="Disordered" evidence="15">
    <location>
        <begin position="253"/>
        <end position="290"/>
    </location>
</feature>
<dbReference type="GeneID" id="95974268"/>
<dbReference type="PROSITE" id="PS51194">
    <property type="entry name" value="HELICASE_CTER"/>
    <property type="match status" value="1"/>
</dbReference>
<evidence type="ECO:0000259" key="17">
    <source>
        <dbReference type="PROSITE" id="PS51194"/>
    </source>
</evidence>
<dbReference type="PANTHER" id="PTHR11274:SF0">
    <property type="entry name" value="GENERAL TRANSCRIPTION AND DNA REPAIR FACTOR IIH HELICASE SUBUNIT XPB"/>
    <property type="match status" value="1"/>
</dbReference>
<dbReference type="PROSITE" id="PS51192">
    <property type="entry name" value="HELICASE_ATP_BIND_1"/>
    <property type="match status" value="1"/>
</dbReference>
<keyword evidence="9" id="KW-0234">DNA repair</keyword>
<name>A0ABR3PDA9_9PEZI</name>
<evidence type="ECO:0000256" key="12">
    <source>
        <dbReference type="ARBA" id="ARBA00034617"/>
    </source>
</evidence>
<keyword evidence="6" id="KW-0347">Helicase</keyword>
<feature type="domain" description="Helicase C-terminal" evidence="17">
    <location>
        <begin position="587"/>
        <end position="741"/>
    </location>
</feature>
<evidence type="ECO:0000259" key="16">
    <source>
        <dbReference type="PROSITE" id="PS51192"/>
    </source>
</evidence>
<comment type="subcellular location">
    <subcellularLocation>
        <location evidence="1">Nucleus</location>
    </subcellularLocation>
</comment>
<comment type="similarity">
    <text evidence="2">Belongs to the helicase family. RAD25/XPB subfamily.</text>
</comment>
<keyword evidence="11" id="KW-0539">Nucleus</keyword>